<keyword evidence="2" id="KW-1185">Reference proteome</keyword>
<sequence length="101" mass="10681">MRDFMGAHVAQVDEHGHAVDVDGVNVSTSVWGSFRVRYADHIDKVCVAVEEGYPGRASTTMQLTLEQATLLRDLLDAGIADANDATVVESTVALPVGGDPA</sequence>
<accession>A0A7G1KTC3</accession>
<name>A0A7G1KTC3_9NOCA</name>
<gene>
    <name evidence="1" type="ORF">NWFMUON74_52250</name>
</gene>
<dbReference type="Proteomes" id="UP000516173">
    <property type="component" value="Chromosome"/>
</dbReference>
<evidence type="ECO:0000313" key="1">
    <source>
        <dbReference type="EMBL" id="BCK57453.1"/>
    </source>
</evidence>
<dbReference type="KEGG" id="nwl:NWFMUON74_52250"/>
<reference evidence="1 2" key="1">
    <citation type="submission" date="2020-08" db="EMBL/GenBank/DDBJ databases">
        <title>Genome Sequencing of Nocardia wallacei strain FMUON74 and assembly.</title>
        <authorList>
            <person name="Toyokawa M."/>
            <person name="Uesaka K."/>
        </authorList>
    </citation>
    <scope>NUCLEOTIDE SEQUENCE [LARGE SCALE GENOMIC DNA]</scope>
    <source>
        <strain evidence="1 2">FMUON74</strain>
    </source>
</reference>
<dbReference type="RefSeq" id="WP_187684357.1">
    <property type="nucleotide sequence ID" value="NZ_AP023396.1"/>
</dbReference>
<dbReference type="AlphaFoldDB" id="A0A7G1KTC3"/>
<dbReference type="GeneID" id="80349664"/>
<protein>
    <submittedName>
        <fullName evidence="1">Uncharacterized protein</fullName>
    </submittedName>
</protein>
<proteinExistence type="predicted"/>
<dbReference type="EMBL" id="AP023396">
    <property type="protein sequence ID" value="BCK57453.1"/>
    <property type="molecule type" value="Genomic_DNA"/>
</dbReference>
<evidence type="ECO:0000313" key="2">
    <source>
        <dbReference type="Proteomes" id="UP000516173"/>
    </source>
</evidence>
<organism evidence="1 2">
    <name type="scientific">Nocardia wallacei</name>
    <dbReference type="NCBI Taxonomy" id="480035"/>
    <lineage>
        <taxon>Bacteria</taxon>
        <taxon>Bacillati</taxon>
        <taxon>Actinomycetota</taxon>
        <taxon>Actinomycetes</taxon>
        <taxon>Mycobacteriales</taxon>
        <taxon>Nocardiaceae</taxon>
        <taxon>Nocardia</taxon>
    </lineage>
</organism>